<reference evidence="4 5" key="1">
    <citation type="submission" date="2020-04" db="EMBL/GenBank/DDBJ databases">
        <title>Molecular characterization of pseudomonads from Agaricus bisporus reveal novel blotch 2 pathogens in Western Europe.</title>
        <authorList>
            <person name="Taparia T."/>
            <person name="Krijger M."/>
            <person name="Haynes E."/>
            <person name="Elpinstone J.G."/>
            <person name="Noble R."/>
            <person name="Van Der Wolf J."/>
        </authorList>
    </citation>
    <scope>NUCLEOTIDE SEQUENCE [LARGE SCALE GENOMIC DNA]</scope>
    <source>
        <strain evidence="1 4">B7002</strain>
        <strain evidence="3 6">K6002</strain>
        <strain evidence="2 5">K7002</strain>
    </source>
</reference>
<protein>
    <submittedName>
        <fullName evidence="3">Uncharacterized protein</fullName>
    </submittedName>
</protein>
<dbReference type="EMBL" id="JACAOZ010000033">
    <property type="protein sequence ID" value="NVZ59686.1"/>
    <property type="molecule type" value="Genomic_DNA"/>
</dbReference>
<dbReference type="AlphaFoldDB" id="A0A7Y8FVU8"/>
<evidence type="ECO:0000313" key="1">
    <source>
        <dbReference type="EMBL" id="NVZ59686.1"/>
    </source>
</evidence>
<accession>A0A7Y8FVU8</accession>
<dbReference type="RefSeq" id="WP_158235122.1">
    <property type="nucleotide sequence ID" value="NZ_JACAOZ010000033.1"/>
</dbReference>
<dbReference type="Proteomes" id="UP000563268">
    <property type="component" value="Unassembled WGS sequence"/>
</dbReference>
<organism evidence="3 6">
    <name type="scientific">Pseudomonas edaphica</name>
    <dbReference type="NCBI Taxonomy" id="2006980"/>
    <lineage>
        <taxon>Bacteria</taxon>
        <taxon>Pseudomonadati</taxon>
        <taxon>Pseudomonadota</taxon>
        <taxon>Gammaproteobacteria</taxon>
        <taxon>Pseudomonadales</taxon>
        <taxon>Pseudomonadaceae</taxon>
        <taxon>Pseudomonas</taxon>
    </lineage>
</organism>
<proteinExistence type="predicted"/>
<dbReference type="Proteomes" id="UP000560470">
    <property type="component" value="Unassembled WGS sequence"/>
</dbReference>
<gene>
    <name evidence="2" type="ORF">HX788_27945</name>
    <name evidence="3" type="ORF">HX795_26105</name>
    <name evidence="1" type="ORF">HX797_25805</name>
</gene>
<dbReference type="EMBL" id="JACARM010000074">
    <property type="protein sequence ID" value="NWE10942.1"/>
    <property type="molecule type" value="Genomic_DNA"/>
</dbReference>
<evidence type="ECO:0000313" key="6">
    <source>
        <dbReference type="Proteomes" id="UP000590218"/>
    </source>
</evidence>
<comment type="caution">
    <text evidence="3">The sequence shown here is derived from an EMBL/GenBank/DDBJ whole genome shotgun (WGS) entry which is preliminary data.</text>
</comment>
<evidence type="ECO:0000313" key="3">
    <source>
        <dbReference type="EMBL" id="NWE85596.1"/>
    </source>
</evidence>
<dbReference type="EMBL" id="JACARL010000181">
    <property type="protein sequence ID" value="NWE85596.1"/>
    <property type="molecule type" value="Genomic_DNA"/>
</dbReference>
<evidence type="ECO:0000313" key="2">
    <source>
        <dbReference type="EMBL" id="NWE10942.1"/>
    </source>
</evidence>
<name>A0A7Y8FVU8_9PSED</name>
<sequence>MGTFIIALKGLSSNVFSADMVNHSFGKAYKSGSAHFLKVTPYLCGT</sequence>
<evidence type="ECO:0000313" key="5">
    <source>
        <dbReference type="Proteomes" id="UP000563268"/>
    </source>
</evidence>
<evidence type="ECO:0000313" key="4">
    <source>
        <dbReference type="Proteomes" id="UP000560470"/>
    </source>
</evidence>
<dbReference type="Proteomes" id="UP000590218">
    <property type="component" value="Unassembled WGS sequence"/>
</dbReference>